<sequence length="90" mass="9612">MEPVGQQLAVRAEDLAWNEVDDQVVVLDTTTSTYHAVSGAGVALWPLLVEGTTRADLLERLTSTFDVPAERAAADLEAFLASCAPLLRTA</sequence>
<comment type="caution">
    <text evidence="1">The sequence shown here is derived from an EMBL/GenBank/DDBJ whole genome shotgun (WGS) entry which is preliminary data.</text>
</comment>
<gene>
    <name evidence="1" type="ORF">FHR75_002811</name>
</gene>
<dbReference type="RefSeq" id="WP_183391895.1">
    <property type="nucleotide sequence ID" value="NZ_JACHVY010000002.1"/>
</dbReference>
<reference evidence="1 2" key="1">
    <citation type="submission" date="2020-08" db="EMBL/GenBank/DDBJ databases">
        <title>The Agave Microbiome: Exploring the role of microbial communities in plant adaptations to desert environments.</title>
        <authorList>
            <person name="Partida-Martinez L.P."/>
        </authorList>
    </citation>
    <scope>NUCLEOTIDE SEQUENCE [LARGE SCALE GENOMIC DNA]</scope>
    <source>
        <strain evidence="1 2">AS2.23</strain>
    </source>
</reference>
<protein>
    <recommendedName>
        <fullName evidence="3">Coenzyme PQQ synthesis D</fullName>
    </recommendedName>
</protein>
<evidence type="ECO:0000313" key="2">
    <source>
        <dbReference type="Proteomes" id="UP000533269"/>
    </source>
</evidence>
<dbReference type="Gene3D" id="1.10.10.1150">
    <property type="entry name" value="Coenzyme PQQ synthesis protein D (PqqD)"/>
    <property type="match status" value="1"/>
</dbReference>
<dbReference type="InterPro" id="IPR008792">
    <property type="entry name" value="PQQD"/>
</dbReference>
<name>A0A7W4XXD4_KINRA</name>
<evidence type="ECO:0008006" key="3">
    <source>
        <dbReference type="Google" id="ProtNLM"/>
    </source>
</evidence>
<dbReference type="Pfam" id="PF05402">
    <property type="entry name" value="PqqD"/>
    <property type="match status" value="1"/>
</dbReference>
<dbReference type="InterPro" id="IPR041881">
    <property type="entry name" value="PqqD_sf"/>
</dbReference>
<evidence type="ECO:0000313" key="1">
    <source>
        <dbReference type="EMBL" id="MBB2901996.1"/>
    </source>
</evidence>
<accession>A0A7W4XXD4</accession>
<dbReference type="Proteomes" id="UP000533269">
    <property type="component" value="Unassembled WGS sequence"/>
</dbReference>
<dbReference type="AlphaFoldDB" id="A0A7W4XXD4"/>
<reference evidence="1 2" key="2">
    <citation type="submission" date="2020-08" db="EMBL/GenBank/DDBJ databases">
        <authorList>
            <person name="Partida-Martinez L."/>
            <person name="Huntemann M."/>
            <person name="Clum A."/>
            <person name="Wang J."/>
            <person name="Palaniappan K."/>
            <person name="Ritter S."/>
            <person name="Chen I.-M."/>
            <person name="Stamatis D."/>
            <person name="Reddy T."/>
            <person name="O'Malley R."/>
            <person name="Daum C."/>
            <person name="Shapiro N."/>
            <person name="Ivanova N."/>
            <person name="Kyrpides N."/>
            <person name="Woyke T."/>
        </authorList>
    </citation>
    <scope>NUCLEOTIDE SEQUENCE [LARGE SCALE GENOMIC DNA]</scope>
    <source>
        <strain evidence="1 2">AS2.23</strain>
    </source>
</reference>
<proteinExistence type="predicted"/>
<organism evidence="1 2">
    <name type="scientific">Kineococcus radiotolerans</name>
    <dbReference type="NCBI Taxonomy" id="131568"/>
    <lineage>
        <taxon>Bacteria</taxon>
        <taxon>Bacillati</taxon>
        <taxon>Actinomycetota</taxon>
        <taxon>Actinomycetes</taxon>
        <taxon>Kineosporiales</taxon>
        <taxon>Kineosporiaceae</taxon>
        <taxon>Kineococcus</taxon>
    </lineage>
</organism>
<dbReference type="EMBL" id="JACHVY010000002">
    <property type="protein sequence ID" value="MBB2901996.1"/>
    <property type="molecule type" value="Genomic_DNA"/>
</dbReference>